<gene>
    <name evidence="2" type="ORF">R4K57_10020</name>
</gene>
<dbReference type="Proteomes" id="UP001187425">
    <property type="component" value="Unassembled WGS sequence"/>
</dbReference>
<comment type="caution">
    <text evidence="2">The sequence shown here is derived from an EMBL/GenBank/DDBJ whole genome shotgun (WGS) entry which is preliminary data.</text>
</comment>
<name>A0AAW8ZT46_9XANT</name>
<proteinExistence type="predicted"/>
<sequence>MLVNPFVFELRATATPARETAFAEVDPLLKALIEVMDRANAKFGRSSMAFGSSAKRVRGGEQRRPTRLGGIR</sequence>
<feature type="region of interest" description="Disordered" evidence="1">
    <location>
        <begin position="53"/>
        <end position="72"/>
    </location>
</feature>
<dbReference type="AlphaFoldDB" id="A0AAW8ZT46"/>
<evidence type="ECO:0000256" key="1">
    <source>
        <dbReference type="SAM" id="MobiDB-lite"/>
    </source>
</evidence>
<reference evidence="2 3" key="1">
    <citation type="submission" date="2023-10" db="EMBL/GenBank/DDBJ databases">
        <title>A new tool for lettuce pathogen research.</title>
        <authorList>
            <person name="Horton K.N."/>
            <person name="Cseke L.J."/>
            <person name="Badiwe M."/>
            <person name="Tesfaye D."/>
            <person name="Klein A."/>
            <person name="Su J."/>
            <person name="Potnis N."/>
            <person name="Gassmann W."/>
        </authorList>
    </citation>
    <scope>NUCLEOTIDE SEQUENCE [LARGE SCALE GENOMIC DNA]</scope>
    <source>
        <strain evidence="2 3">JSKH1901</strain>
    </source>
</reference>
<accession>A0AAW8ZT46</accession>
<protein>
    <recommendedName>
        <fullName evidence="4">Peptide deformylase</fullName>
    </recommendedName>
</protein>
<evidence type="ECO:0000313" key="3">
    <source>
        <dbReference type="Proteomes" id="UP001187425"/>
    </source>
</evidence>
<organism evidence="2 3">
    <name type="scientific">Xanthomonas hortorum pv. vitians</name>
    <dbReference type="NCBI Taxonomy" id="83224"/>
    <lineage>
        <taxon>Bacteria</taxon>
        <taxon>Pseudomonadati</taxon>
        <taxon>Pseudomonadota</taxon>
        <taxon>Gammaproteobacteria</taxon>
        <taxon>Lysobacterales</taxon>
        <taxon>Lysobacteraceae</taxon>
        <taxon>Xanthomonas</taxon>
    </lineage>
</organism>
<evidence type="ECO:0000313" key="2">
    <source>
        <dbReference type="EMBL" id="MDV7248739.1"/>
    </source>
</evidence>
<dbReference type="EMBL" id="JAWMQI010000030">
    <property type="protein sequence ID" value="MDV7248739.1"/>
    <property type="molecule type" value="Genomic_DNA"/>
</dbReference>
<evidence type="ECO:0008006" key="4">
    <source>
        <dbReference type="Google" id="ProtNLM"/>
    </source>
</evidence>